<dbReference type="InterPro" id="IPR008969">
    <property type="entry name" value="CarboxyPept-like_regulatory"/>
</dbReference>
<evidence type="ECO:0000256" key="1">
    <source>
        <dbReference type="ARBA" id="ARBA00004571"/>
    </source>
</evidence>
<organism evidence="9 10">
    <name type="scientific">Pedobacter africanus</name>
    <dbReference type="NCBI Taxonomy" id="151894"/>
    <lineage>
        <taxon>Bacteria</taxon>
        <taxon>Pseudomonadati</taxon>
        <taxon>Bacteroidota</taxon>
        <taxon>Sphingobacteriia</taxon>
        <taxon>Sphingobacteriales</taxon>
        <taxon>Sphingobacteriaceae</taxon>
        <taxon>Pedobacter</taxon>
    </lineage>
</organism>
<name>A0A1W2D9D3_9SPHI</name>
<keyword evidence="10" id="KW-1185">Reference proteome</keyword>
<dbReference type="InterPro" id="IPR036942">
    <property type="entry name" value="Beta-barrel_TonB_sf"/>
</dbReference>
<evidence type="ECO:0000256" key="5">
    <source>
        <dbReference type="ARBA" id="ARBA00023136"/>
    </source>
</evidence>
<keyword evidence="6 7" id="KW-0998">Cell outer membrane</keyword>
<dbReference type="SUPFAM" id="SSF49464">
    <property type="entry name" value="Carboxypeptidase regulatory domain-like"/>
    <property type="match status" value="1"/>
</dbReference>
<dbReference type="PROSITE" id="PS52016">
    <property type="entry name" value="TONB_DEPENDENT_REC_3"/>
    <property type="match status" value="1"/>
</dbReference>
<reference evidence="10" key="1">
    <citation type="submission" date="2017-04" db="EMBL/GenBank/DDBJ databases">
        <authorList>
            <person name="Varghese N."/>
            <person name="Submissions S."/>
        </authorList>
    </citation>
    <scope>NUCLEOTIDE SEQUENCE [LARGE SCALE GENOMIC DNA]</scope>
    <source>
        <strain evidence="10">DSM 12126</strain>
    </source>
</reference>
<dbReference type="Gene3D" id="2.60.40.1120">
    <property type="entry name" value="Carboxypeptidase-like, regulatory domain"/>
    <property type="match status" value="1"/>
</dbReference>
<dbReference type="Pfam" id="PF13715">
    <property type="entry name" value="CarbopepD_reg_2"/>
    <property type="match status" value="1"/>
</dbReference>
<keyword evidence="5 7" id="KW-0472">Membrane</keyword>
<keyword evidence="4 7" id="KW-0812">Transmembrane</keyword>
<dbReference type="RefSeq" id="WP_084240318.1">
    <property type="nucleotide sequence ID" value="NZ_FWXT01000003.1"/>
</dbReference>
<dbReference type="OrthoDB" id="9768177at2"/>
<evidence type="ECO:0000313" key="10">
    <source>
        <dbReference type="Proteomes" id="UP000192756"/>
    </source>
</evidence>
<dbReference type="InterPro" id="IPR039426">
    <property type="entry name" value="TonB-dep_rcpt-like"/>
</dbReference>
<dbReference type="AlphaFoldDB" id="A0A1W2D9D3"/>
<dbReference type="NCBIfam" id="TIGR04056">
    <property type="entry name" value="OMP_RagA_SusC"/>
    <property type="match status" value="1"/>
</dbReference>
<comment type="subcellular location">
    <subcellularLocation>
        <location evidence="1 7">Cell outer membrane</location>
        <topology evidence="1 7">Multi-pass membrane protein</topology>
    </subcellularLocation>
</comment>
<evidence type="ECO:0000256" key="2">
    <source>
        <dbReference type="ARBA" id="ARBA00022448"/>
    </source>
</evidence>
<evidence type="ECO:0000256" key="3">
    <source>
        <dbReference type="ARBA" id="ARBA00022452"/>
    </source>
</evidence>
<dbReference type="GO" id="GO:0009279">
    <property type="term" value="C:cell outer membrane"/>
    <property type="evidence" value="ECO:0007669"/>
    <property type="project" value="UniProtKB-SubCell"/>
</dbReference>
<dbReference type="STRING" id="151894.SAMN04488524_3516"/>
<evidence type="ECO:0000256" key="6">
    <source>
        <dbReference type="ARBA" id="ARBA00023237"/>
    </source>
</evidence>
<dbReference type="InterPro" id="IPR023996">
    <property type="entry name" value="TonB-dep_OMP_SusC/RagA"/>
</dbReference>
<dbReference type="NCBIfam" id="TIGR04057">
    <property type="entry name" value="SusC_RagA_signa"/>
    <property type="match status" value="1"/>
</dbReference>
<evidence type="ECO:0000256" key="7">
    <source>
        <dbReference type="PROSITE-ProRule" id="PRU01360"/>
    </source>
</evidence>
<keyword evidence="2 7" id="KW-0813">Transport</keyword>
<dbReference type="Pfam" id="PF07715">
    <property type="entry name" value="Plug"/>
    <property type="match status" value="1"/>
</dbReference>
<gene>
    <name evidence="9" type="ORF">SAMN04488524_3516</name>
</gene>
<comment type="similarity">
    <text evidence="7">Belongs to the TonB-dependent receptor family.</text>
</comment>
<evidence type="ECO:0000256" key="4">
    <source>
        <dbReference type="ARBA" id="ARBA00022692"/>
    </source>
</evidence>
<evidence type="ECO:0000313" key="9">
    <source>
        <dbReference type="EMBL" id="SMC94177.1"/>
    </source>
</evidence>
<dbReference type="Gene3D" id="2.170.130.10">
    <property type="entry name" value="TonB-dependent receptor, plug domain"/>
    <property type="match status" value="1"/>
</dbReference>
<dbReference type="EMBL" id="FWXT01000003">
    <property type="protein sequence ID" value="SMC94177.1"/>
    <property type="molecule type" value="Genomic_DNA"/>
</dbReference>
<dbReference type="Gene3D" id="2.40.170.20">
    <property type="entry name" value="TonB-dependent receptor, beta-barrel domain"/>
    <property type="match status" value="1"/>
</dbReference>
<protein>
    <submittedName>
        <fullName evidence="9">TonB-linked outer membrane protein, SusC/RagA family</fullName>
    </submittedName>
</protein>
<dbReference type="InterPro" id="IPR037066">
    <property type="entry name" value="Plug_dom_sf"/>
</dbReference>
<proteinExistence type="inferred from homology"/>
<keyword evidence="3 7" id="KW-1134">Transmembrane beta strand</keyword>
<dbReference type="InterPro" id="IPR023997">
    <property type="entry name" value="TonB-dep_OMP_SusC/RagA_CS"/>
</dbReference>
<dbReference type="InterPro" id="IPR012910">
    <property type="entry name" value="Plug_dom"/>
</dbReference>
<evidence type="ECO:0000259" key="8">
    <source>
        <dbReference type="Pfam" id="PF07715"/>
    </source>
</evidence>
<dbReference type="Proteomes" id="UP000192756">
    <property type="component" value="Unassembled WGS sequence"/>
</dbReference>
<feature type="domain" description="TonB-dependent receptor plug" evidence="8">
    <location>
        <begin position="227"/>
        <end position="333"/>
    </location>
</feature>
<dbReference type="SUPFAM" id="SSF56935">
    <property type="entry name" value="Porins"/>
    <property type="match status" value="1"/>
</dbReference>
<accession>A0A1W2D9D3</accession>
<sequence length="1206" mass="134511">MYRIYTRNQGMALRLYRKLLLVMRLTTVILIASLMQVSASTFGQRITMDKKKASLEAVLKEIRKQSGYDFYYDGNVLSSAPALSITLKNASLPDALRVAFEGLDIDYTIKGNIVSIKKKDTGFLDKVLGAFANIDVRGTVVDAEGNTLSGATVKIKGTNRVAVTDNNGEFNFRNVDENAVLEISYLGYRSREIKVAKNMARISLELSSGELSEVFVISTGYQTLPKDRSTGSFAHVDAGKMAQKSIGMNVVDRLEGLVPGLAVNYGQGNDKLVLRGVSSVNLSRQPLIVLDGVPVAEYRNIESLVNPADVKDITVLKDATAASIWGAQAANGVIVITTKSGEYNSTKINIAYDGFVSFKGMPDYSSLNLMSSQEYIATAKQLFQNSNYLTAYPFNTVNTFNGGNYPRIYPHERIFYDLKSGLTTEALANQRWDSLANLSNREQIDKNFYQQAMLSSHSVTLSGGGRLNKFFGSLAYSRYDNADKSTRDRYNFNLREEWKLAKWLTLDLTGNLSYEKNRVLSNLSHPTPFITELDQYVPYALFADGNGSPLSQSYLYMTPAYRSTAEQRSKISLDYVPLNELNYNRNDNSVLAARVNGGLKVNLYKGLSFTTRGQYQKTVDDGYNFYDQNAYRVRLEVVQFTPIPAAGAEPVSLLPTTGGHYATNKLNVTARTIRNQLDYNLQTGDHQITALAGQEVKSTLFDVTRTMTRGYDFQTQTYITYNQKDLENPGIPATGATGAILPIGTASRNTLRSMPITRAEDELRFVSFYGNLAYAYKNRYNFNGSLRYDQSNLFGKSKSSQNKPIWSVGLSWNMEREDFFKSELISKLMLRGTYGIAGNSPGVGKGGVADILYASNSTNYSGLGTGYVIISPANNRLVWEETRSLNLGVDFELLDQRISGTVDYYSKRTPNLLGERPLDPTTGWSSAYGNLGEIRNKGIEISINSRNISQNDFSWTTNFNISQNKNKVVSLKRPVALTVDAKTNGGFIEGYSAYSLFAYKYAGLNADGNPMVYKQDGSTGMFTNQLALADTYYQGSTQPLWYGGITNTFRYKDFTLSGLIVYNLGNVMRSDVNRFYSGRLLANIQSNFNERWQNPGDEANTNVPKYVPLETTSISQRTTSFYNRSDLNIISASYVRLRDLTLSYDLFKSGLSKLHLQKARIYAQVNNVLLWTKNDRGIDPEYYNLSQGTRLKVNPAFYTLGLNLSF</sequence>